<dbReference type="SUPFAM" id="SSF53756">
    <property type="entry name" value="UDP-Glycosyltransferase/glycogen phosphorylase"/>
    <property type="match status" value="1"/>
</dbReference>
<dbReference type="PANTHER" id="PTHR48050">
    <property type="entry name" value="STEROL 3-BETA-GLUCOSYLTRANSFERASE"/>
    <property type="match status" value="1"/>
</dbReference>
<dbReference type="Proteomes" id="UP000027345">
    <property type="component" value="Unassembled WGS sequence"/>
</dbReference>
<dbReference type="PANTHER" id="PTHR48050:SF13">
    <property type="entry name" value="STEROL 3-BETA-GLUCOSYLTRANSFERASE UGT80A2"/>
    <property type="match status" value="1"/>
</dbReference>
<evidence type="ECO:0000313" key="9">
    <source>
        <dbReference type="Proteomes" id="UP000027345"/>
    </source>
</evidence>
<dbReference type="GO" id="GO:0017000">
    <property type="term" value="P:antibiotic biosynthetic process"/>
    <property type="evidence" value="ECO:0007669"/>
    <property type="project" value="UniProtKB-ARBA"/>
</dbReference>
<comment type="caution">
    <text evidence="8">The sequence shown here is derived from an EMBL/GenBank/DDBJ whole genome shotgun (WGS) entry which is preliminary data.</text>
</comment>
<evidence type="ECO:0008006" key="10">
    <source>
        <dbReference type="Google" id="ProtNLM"/>
    </source>
</evidence>
<dbReference type="CDD" id="cd03784">
    <property type="entry name" value="GT1_Gtf-like"/>
    <property type="match status" value="1"/>
</dbReference>
<name>A0A066U8A6_9PSEU</name>
<dbReference type="AlphaFoldDB" id="A0A066U8A6"/>
<sequence length="387" mass="40553">MRVVFTTWAWPTHLYALAPLAWACRAAGHEVLFASQPGLARDIRRAGLTAARVGVDVDTAGIVREYLLPAVPGAAVPARGGKPRAVRLLLEHAESMVDDLTDLVRDWRADVVVYDPTALAGPLAAAAAGIPAVRHLYGADLLSRVSGVLAEAFAPLAVRFGGLPFDACGSATVDPVPPSVQVPGTPPRLPIRYVPVNGPARPPRGFRTGRDRPRVCVSWGHTIAKVDPRRFLVDRVVAATAGLDVDVVLAVSRAQRPLLGSLPKHVRVLVDEPLQPILAGCDLLVGHGGASSILTSLHEGVPLLLVPQLPDHAGHSARVGARGAGVVVGLADATVDVLREHIARLVAPGAPQRTAAREVAAEMRAQPSPSQVATALETLTGPVLNRP</sequence>
<reference evidence="8 9" key="1">
    <citation type="submission" date="2014-05" db="EMBL/GenBank/DDBJ databases">
        <title>Draft genome sequence of Amycolatopsis rifamycinica DSM 46095.</title>
        <authorList>
            <person name="Lal R."/>
            <person name="Saxena A."/>
            <person name="Kumari R."/>
            <person name="Mukherjee U."/>
            <person name="Singh P."/>
            <person name="Sangwan N."/>
            <person name="Mahato N.K."/>
        </authorList>
    </citation>
    <scope>NUCLEOTIDE SEQUENCE [LARGE SCALE GENOMIC DNA]</scope>
    <source>
        <strain evidence="8 9">DSM 46095</strain>
    </source>
</reference>
<dbReference type="InterPro" id="IPR010610">
    <property type="entry name" value="EryCIII-like_C"/>
</dbReference>
<organism evidence="8 9">
    <name type="scientific">Amycolatopsis rifamycinica</name>
    <dbReference type="NCBI Taxonomy" id="287986"/>
    <lineage>
        <taxon>Bacteria</taxon>
        <taxon>Bacillati</taxon>
        <taxon>Actinomycetota</taxon>
        <taxon>Actinomycetes</taxon>
        <taxon>Pseudonocardiales</taxon>
        <taxon>Pseudonocardiaceae</taxon>
        <taxon>Amycolatopsis</taxon>
    </lineage>
</organism>
<feature type="region of interest" description="Disordered" evidence="4">
    <location>
        <begin position="363"/>
        <end position="387"/>
    </location>
</feature>
<dbReference type="InterPro" id="IPR050426">
    <property type="entry name" value="Glycosyltransferase_28"/>
</dbReference>
<comment type="similarity">
    <text evidence="1">Belongs to the glycosyltransferase 28 family.</text>
</comment>
<evidence type="ECO:0000256" key="3">
    <source>
        <dbReference type="ARBA" id="ARBA00022679"/>
    </source>
</evidence>
<dbReference type="STRING" id="287986.DV20_20575"/>
<dbReference type="EMBL" id="JMQI01000043">
    <property type="protein sequence ID" value="KDN20349.1"/>
    <property type="molecule type" value="Genomic_DNA"/>
</dbReference>
<feature type="domain" description="Erythromycin biosynthesis protein CIII-like C-terminal" evidence="6">
    <location>
        <begin position="235"/>
        <end position="379"/>
    </location>
</feature>
<evidence type="ECO:0000259" key="6">
    <source>
        <dbReference type="Pfam" id="PF06722"/>
    </source>
</evidence>
<evidence type="ECO:0000256" key="5">
    <source>
        <dbReference type="SAM" id="SignalP"/>
    </source>
</evidence>
<evidence type="ECO:0000313" key="8">
    <source>
        <dbReference type="EMBL" id="KDN20349.1"/>
    </source>
</evidence>
<evidence type="ECO:0000259" key="7">
    <source>
        <dbReference type="Pfam" id="PF21036"/>
    </source>
</evidence>
<dbReference type="Pfam" id="PF21036">
    <property type="entry name" value="EryCIII-like_N"/>
    <property type="match status" value="1"/>
</dbReference>
<evidence type="ECO:0000256" key="4">
    <source>
        <dbReference type="SAM" id="MobiDB-lite"/>
    </source>
</evidence>
<keyword evidence="3" id="KW-0808">Transferase</keyword>
<dbReference type="Pfam" id="PF06722">
    <property type="entry name" value="EryCIII-like_C"/>
    <property type="match status" value="1"/>
</dbReference>
<dbReference type="RefSeq" id="WP_043782513.1">
    <property type="nucleotide sequence ID" value="NZ_JMQI01000043.1"/>
</dbReference>
<dbReference type="OrthoDB" id="5488434at2"/>
<keyword evidence="9" id="KW-1185">Reference proteome</keyword>
<dbReference type="Gene3D" id="3.40.50.2000">
    <property type="entry name" value="Glycogen Phosphorylase B"/>
    <property type="match status" value="2"/>
</dbReference>
<feature type="signal peptide" evidence="5">
    <location>
        <begin position="1"/>
        <end position="23"/>
    </location>
</feature>
<evidence type="ECO:0000256" key="2">
    <source>
        <dbReference type="ARBA" id="ARBA00022676"/>
    </source>
</evidence>
<dbReference type="InterPro" id="IPR002213">
    <property type="entry name" value="UDP_glucos_trans"/>
</dbReference>
<gene>
    <name evidence="8" type="ORF">DV20_20575</name>
</gene>
<dbReference type="InterPro" id="IPR048284">
    <property type="entry name" value="EryCIII-like_N"/>
</dbReference>
<proteinExistence type="inferred from homology"/>
<keyword evidence="5" id="KW-0732">Signal</keyword>
<evidence type="ECO:0000256" key="1">
    <source>
        <dbReference type="ARBA" id="ARBA00006962"/>
    </source>
</evidence>
<dbReference type="eggNOG" id="COG1819">
    <property type="taxonomic scope" value="Bacteria"/>
</dbReference>
<dbReference type="GO" id="GO:0008194">
    <property type="term" value="F:UDP-glycosyltransferase activity"/>
    <property type="evidence" value="ECO:0007669"/>
    <property type="project" value="InterPro"/>
</dbReference>
<feature type="chain" id="PRO_5039273105" description="Protein IroB" evidence="5">
    <location>
        <begin position="24"/>
        <end position="387"/>
    </location>
</feature>
<accession>A0A066U8A6</accession>
<protein>
    <recommendedName>
        <fullName evidence="10">Protein IroB</fullName>
    </recommendedName>
</protein>
<dbReference type="GO" id="GO:0016758">
    <property type="term" value="F:hexosyltransferase activity"/>
    <property type="evidence" value="ECO:0007669"/>
    <property type="project" value="UniProtKB-ARBA"/>
</dbReference>
<feature type="domain" description="Erythromycin biosynthesis protein CIII-like N-terminal" evidence="7">
    <location>
        <begin position="22"/>
        <end position="220"/>
    </location>
</feature>
<keyword evidence="2" id="KW-0328">Glycosyltransferase</keyword>